<dbReference type="STRING" id="278938.A0A4Z1J433"/>
<keyword evidence="3" id="KW-1185">Reference proteome</keyword>
<evidence type="ECO:0000313" key="3">
    <source>
        <dbReference type="Proteomes" id="UP000297229"/>
    </source>
</evidence>
<name>A0A4Z1J433_9HELO</name>
<gene>
    <name evidence="2" type="ORF">BELL_1070g00020</name>
</gene>
<protein>
    <recommendedName>
        <fullName evidence="1">Protein kinase domain-containing protein</fullName>
    </recommendedName>
</protein>
<dbReference type="Gene3D" id="1.10.510.10">
    <property type="entry name" value="Transferase(Phosphotransferase) domain 1"/>
    <property type="match status" value="1"/>
</dbReference>
<sequence length="193" mass="21556">MSPALNPRLSRIRSTHEVYRILLSIADTNLWNITWNVSNTIRIKLMKQSIACIQFRHEQGVIHRDIKPGNIGVVEKDPPNFILLDLESATGSQESADHGVGTFICLTSEAIALNDGDSNRKYKISLTINSFAEFLSGVGSTKKYMIRHLRTHAVNNNPKLSKVTRLVKTMMAWNVYSKLTAVEALSDEAFSVA</sequence>
<dbReference type="SUPFAM" id="SSF56112">
    <property type="entry name" value="Protein kinase-like (PK-like)"/>
    <property type="match status" value="1"/>
</dbReference>
<comment type="caution">
    <text evidence="2">The sequence shown here is derived from an EMBL/GenBank/DDBJ whole genome shotgun (WGS) entry which is preliminary data.</text>
</comment>
<accession>A0A4Z1J433</accession>
<dbReference type="InterPro" id="IPR000719">
    <property type="entry name" value="Prot_kinase_dom"/>
</dbReference>
<dbReference type="EMBL" id="PQXM01001068">
    <property type="protein sequence ID" value="TGO63627.1"/>
    <property type="molecule type" value="Genomic_DNA"/>
</dbReference>
<evidence type="ECO:0000313" key="2">
    <source>
        <dbReference type="EMBL" id="TGO63627.1"/>
    </source>
</evidence>
<organism evidence="2 3">
    <name type="scientific">Botrytis elliptica</name>
    <dbReference type="NCBI Taxonomy" id="278938"/>
    <lineage>
        <taxon>Eukaryota</taxon>
        <taxon>Fungi</taxon>
        <taxon>Dikarya</taxon>
        <taxon>Ascomycota</taxon>
        <taxon>Pezizomycotina</taxon>
        <taxon>Leotiomycetes</taxon>
        <taxon>Helotiales</taxon>
        <taxon>Sclerotiniaceae</taxon>
        <taxon>Botrytis</taxon>
    </lineage>
</organism>
<evidence type="ECO:0000259" key="1">
    <source>
        <dbReference type="PROSITE" id="PS50011"/>
    </source>
</evidence>
<proteinExistence type="predicted"/>
<reference evidence="2 3" key="1">
    <citation type="submission" date="2017-12" db="EMBL/GenBank/DDBJ databases">
        <title>Comparative genomics of Botrytis spp.</title>
        <authorList>
            <person name="Valero-Jimenez C.A."/>
            <person name="Tapia P."/>
            <person name="Veloso J."/>
            <person name="Silva-Moreno E."/>
            <person name="Staats M."/>
            <person name="Valdes J.H."/>
            <person name="Van Kan J.A.L."/>
        </authorList>
    </citation>
    <scope>NUCLEOTIDE SEQUENCE [LARGE SCALE GENOMIC DNA]</scope>
    <source>
        <strain evidence="2 3">Be9601</strain>
    </source>
</reference>
<dbReference type="AlphaFoldDB" id="A0A4Z1J433"/>
<feature type="domain" description="Protein kinase" evidence="1">
    <location>
        <begin position="1"/>
        <end position="190"/>
    </location>
</feature>
<dbReference type="Proteomes" id="UP000297229">
    <property type="component" value="Unassembled WGS sequence"/>
</dbReference>
<dbReference type="PROSITE" id="PS50011">
    <property type="entry name" value="PROTEIN_KINASE_DOM"/>
    <property type="match status" value="1"/>
</dbReference>
<dbReference type="InterPro" id="IPR011009">
    <property type="entry name" value="Kinase-like_dom_sf"/>
</dbReference>
<dbReference type="GO" id="GO:0005524">
    <property type="term" value="F:ATP binding"/>
    <property type="evidence" value="ECO:0007669"/>
    <property type="project" value="InterPro"/>
</dbReference>
<dbReference type="GO" id="GO:0004672">
    <property type="term" value="F:protein kinase activity"/>
    <property type="evidence" value="ECO:0007669"/>
    <property type="project" value="InterPro"/>
</dbReference>